<keyword evidence="1" id="KW-0233">DNA recombination</keyword>
<keyword evidence="1" id="KW-0347">Helicase</keyword>
<gene>
    <name evidence="4" type="ORF">K435DRAFT_790095</name>
</gene>
<proteinExistence type="inferred from homology"/>
<keyword evidence="1" id="KW-0227">DNA damage</keyword>
<dbReference type="InterPro" id="IPR010285">
    <property type="entry name" value="DNA_helicase_pif1-like_DEAD"/>
</dbReference>
<evidence type="ECO:0000256" key="2">
    <source>
        <dbReference type="SAM" id="SignalP"/>
    </source>
</evidence>
<keyword evidence="2" id="KW-0732">Signal</keyword>
<dbReference type="PANTHER" id="PTHR47642:SF5">
    <property type="entry name" value="ATP-DEPENDENT DNA HELICASE"/>
    <property type="match status" value="1"/>
</dbReference>
<name>A0A4S8MRL5_DENBC</name>
<feature type="signal peptide" evidence="2">
    <location>
        <begin position="1"/>
        <end position="20"/>
    </location>
</feature>
<keyword evidence="1" id="KW-0067">ATP-binding</keyword>
<comment type="cofactor">
    <cofactor evidence="1">
        <name>Mg(2+)</name>
        <dbReference type="ChEBI" id="CHEBI:18420"/>
    </cofactor>
</comment>
<accession>A0A4S8MRL5</accession>
<dbReference type="SUPFAM" id="SSF52540">
    <property type="entry name" value="P-loop containing nucleoside triphosphate hydrolases"/>
    <property type="match status" value="2"/>
</dbReference>
<comment type="similarity">
    <text evidence="1">Belongs to the helicase family.</text>
</comment>
<keyword evidence="1" id="KW-0547">Nucleotide-binding</keyword>
<dbReference type="GO" id="GO:0005524">
    <property type="term" value="F:ATP binding"/>
    <property type="evidence" value="ECO:0007669"/>
    <property type="project" value="UniProtKB-KW"/>
</dbReference>
<evidence type="ECO:0000256" key="1">
    <source>
        <dbReference type="RuleBase" id="RU363044"/>
    </source>
</evidence>
<dbReference type="EC" id="5.6.2.3" evidence="1"/>
<feature type="domain" description="DNA helicase Pif1-like DEAD-box helicase" evidence="3">
    <location>
        <begin position="383"/>
        <end position="524"/>
    </location>
</feature>
<dbReference type="Gene3D" id="3.40.50.300">
    <property type="entry name" value="P-loop containing nucleotide triphosphate hydrolases"/>
    <property type="match status" value="1"/>
</dbReference>
<dbReference type="Pfam" id="PF05970">
    <property type="entry name" value="PIF1"/>
    <property type="match status" value="1"/>
</dbReference>
<feature type="chain" id="PRO_5020641526" description="ATP-dependent DNA helicase" evidence="2">
    <location>
        <begin position="21"/>
        <end position="1140"/>
    </location>
</feature>
<dbReference type="GO" id="GO:0006310">
    <property type="term" value="P:DNA recombination"/>
    <property type="evidence" value="ECO:0007669"/>
    <property type="project" value="UniProtKB-KW"/>
</dbReference>
<protein>
    <recommendedName>
        <fullName evidence="1">ATP-dependent DNA helicase</fullName>
        <ecNumber evidence="1">5.6.2.3</ecNumber>
    </recommendedName>
</protein>
<reference evidence="4 5" key="1">
    <citation type="journal article" date="2019" name="Nat. Ecol. Evol.">
        <title>Megaphylogeny resolves global patterns of mushroom evolution.</title>
        <authorList>
            <person name="Varga T."/>
            <person name="Krizsan K."/>
            <person name="Foldi C."/>
            <person name="Dima B."/>
            <person name="Sanchez-Garcia M."/>
            <person name="Sanchez-Ramirez S."/>
            <person name="Szollosi G.J."/>
            <person name="Szarkandi J.G."/>
            <person name="Papp V."/>
            <person name="Albert L."/>
            <person name="Andreopoulos W."/>
            <person name="Angelini C."/>
            <person name="Antonin V."/>
            <person name="Barry K.W."/>
            <person name="Bougher N.L."/>
            <person name="Buchanan P."/>
            <person name="Buyck B."/>
            <person name="Bense V."/>
            <person name="Catcheside P."/>
            <person name="Chovatia M."/>
            <person name="Cooper J."/>
            <person name="Damon W."/>
            <person name="Desjardin D."/>
            <person name="Finy P."/>
            <person name="Geml J."/>
            <person name="Haridas S."/>
            <person name="Hughes K."/>
            <person name="Justo A."/>
            <person name="Karasinski D."/>
            <person name="Kautmanova I."/>
            <person name="Kiss B."/>
            <person name="Kocsube S."/>
            <person name="Kotiranta H."/>
            <person name="LaButti K.M."/>
            <person name="Lechner B.E."/>
            <person name="Liimatainen K."/>
            <person name="Lipzen A."/>
            <person name="Lukacs Z."/>
            <person name="Mihaltcheva S."/>
            <person name="Morgado L.N."/>
            <person name="Niskanen T."/>
            <person name="Noordeloos M.E."/>
            <person name="Ohm R.A."/>
            <person name="Ortiz-Santana B."/>
            <person name="Ovrebo C."/>
            <person name="Racz N."/>
            <person name="Riley R."/>
            <person name="Savchenko A."/>
            <person name="Shiryaev A."/>
            <person name="Soop K."/>
            <person name="Spirin V."/>
            <person name="Szebenyi C."/>
            <person name="Tomsovsky M."/>
            <person name="Tulloss R.E."/>
            <person name="Uehling J."/>
            <person name="Grigoriev I.V."/>
            <person name="Vagvolgyi C."/>
            <person name="Papp T."/>
            <person name="Martin F.M."/>
            <person name="Miettinen O."/>
            <person name="Hibbett D.S."/>
            <person name="Nagy L.G."/>
        </authorList>
    </citation>
    <scope>NUCLEOTIDE SEQUENCE [LARGE SCALE GENOMIC DNA]</scope>
    <source>
        <strain evidence="4 5">CBS 962.96</strain>
    </source>
</reference>
<dbReference type="InterPro" id="IPR027417">
    <property type="entry name" value="P-loop_NTPase"/>
</dbReference>
<dbReference type="GO" id="GO:0016887">
    <property type="term" value="F:ATP hydrolysis activity"/>
    <property type="evidence" value="ECO:0007669"/>
    <property type="project" value="RHEA"/>
</dbReference>
<dbReference type="PANTHER" id="PTHR47642">
    <property type="entry name" value="ATP-DEPENDENT DNA HELICASE"/>
    <property type="match status" value="1"/>
</dbReference>
<dbReference type="EMBL" id="ML179048">
    <property type="protein sequence ID" value="THV05582.1"/>
    <property type="molecule type" value="Genomic_DNA"/>
</dbReference>
<sequence length="1140" mass="128928">MLSANAIFFVLNLYCQESSGIEFDADQGDISENEQIEEAHIRVVMDRYGRLSHRNSMLDYFHRADSLADMSFYDFVRCIRLEKMSDNSDGDITEAQEKEYHRIDCYTRHPLKPMHPLASTHQLVEHYNPLQGNFLSELVPKIVGMKFPTKKDGWRYHLFTLVHFKPFSSQKPLLPQFRPDTKEQTLLSAFNEYEWPECVQQYLKNLEDINECQDQRDAERLRKLANQASERSRIDQEISQRMHAHNTGAENEEGNIVTELPSDIMLEMAALHEKQHIARKERDILSVMMTIQSSNWFACLEHHQSNSIHNIKFPDLPMTQKQITGWLSEASKQEKAYKQEQLMPHSTKTADQIIHRSEIANCSCISQEIQGSEIVNQNGHTCPGGTGKTHVVNAVKEVMAHYSMENRIRFLAPTGSAAALINGVTVHSGLGIKVKGRRKNDSEEHDVFRFDLQPNKRKTLRAEWVDVDVLMIDEVSLLGAQLLAEIDAMLRFAKEEPGKYFGGLTVVFAGDFFQFPPVRATALYSPIPKVYLMEHTRQTEFQVQHRIGRIAWKSVNGVISLTEQKRMKGDLEYADAVGRLRMRQCTQKDVELFNSRVIKSADNPNGIDMSLPENYAAAAIVRTNFLRSQLNYRKAGAVGGYERMVVSNDLANNSKIEKKLLRDFLLDIDTSSDSDILPGRIPLFEGMPVILKSRNLSTGLGITNGAQGIVRKFMTELDNFNNSDSLVHIPDLPEKWFPIKPVKCSFKTRLPSGEIVDITRWQLPLQPAYAVTGYIGRFEQTFIYMLKMSVLRQWNITPWLMLGFSVLLRGLLTRQRDGNTMAAFVHKIDTMSTMITPLQMQTGTVNVQIFDVFEAILSSESVDMSLKFLWAPTDSSQQEFHAGLQSAILTTGNIMHCSNLQSHVNDILTGSFLTQNCLDSVGDMKVQLDSPHAPRILVFDTQAEAHFYAPLELKIAPRDRHAYLKQWAELGREFGSKRAAAFIYRLGAKKKITLQYYTKMYITFCRHLIVDTTVMTGLKDVSTMSAGHIKNLAISRIHLDASDSDNPLIKIVTSQSPSGEGVGSEGGLSKQSVSIHLNPSQNISKHLNPSQFISSQAKESGIANAHAERYGFIGRALLEEVPGSIPGQAHYKVPSLYSNF</sequence>
<dbReference type="Proteomes" id="UP000297245">
    <property type="component" value="Unassembled WGS sequence"/>
</dbReference>
<evidence type="ECO:0000313" key="4">
    <source>
        <dbReference type="EMBL" id="THV05582.1"/>
    </source>
</evidence>
<dbReference type="OrthoDB" id="432234at2759"/>
<dbReference type="InterPro" id="IPR051055">
    <property type="entry name" value="PIF1_helicase"/>
</dbReference>
<dbReference type="GO" id="GO:0006281">
    <property type="term" value="P:DNA repair"/>
    <property type="evidence" value="ECO:0007669"/>
    <property type="project" value="UniProtKB-KW"/>
</dbReference>
<dbReference type="GO" id="GO:0043139">
    <property type="term" value="F:5'-3' DNA helicase activity"/>
    <property type="evidence" value="ECO:0007669"/>
    <property type="project" value="UniProtKB-EC"/>
</dbReference>
<keyword evidence="5" id="KW-1185">Reference proteome</keyword>
<keyword evidence="1" id="KW-0378">Hydrolase</keyword>
<keyword evidence="1" id="KW-0234">DNA repair</keyword>
<dbReference type="AlphaFoldDB" id="A0A4S8MRL5"/>
<evidence type="ECO:0000259" key="3">
    <source>
        <dbReference type="Pfam" id="PF05970"/>
    </source>
</evidence>
<organism evidence="4 5">
    <name type="scientific">Dendrothele bispora (strain CBS 962.96)</name>
    <dbReference type="NCBI Taxonomy" id="1314807"/>
    <lineage>
        <taxon>Eukaryota</taxon>
        <taxon>Fungi</taxon>
        <taxon>Dikarya</taxon>
        <taxon>Basidiomycota</taxon>
        <taxon>Agaricomycotina</taxon>
        <taxon>Agaricomycetes</taxon>
        <taxon>Agaricomycetidae</taxon>
        <taxon>Agaricales</taxon>
        <taxon>Agaricales incertae sedis</taxon>
        <taxon>Dendrothele</taxon>
    </lineage>
</organism>
<evidence type="ECO:0000313" key="5">
    <source>
        <dbReference type="Proteomes" id="UP000297245"/>
    </source>
</evidence>
<dbReference type="GO" id="GO:0000723">
    <property type="term" value="P:telomere maintenance"/>
    <property type="evidence" value="ECO:0007669"/>
    <property type="project" value="InterPro"/>
</dbReference>
<comment type="catalytic activity">
    <reaction evidence="1">
        <text>ATP + H2O = ADP + phosphate + H(+)</text>
        <dbReference type="Rhea" id="RHEA:13065"/>
        <dbReference type="ChEBI" id="CHEBI:15377"/>
        <dbReference type="ChEBI" id="CHEBI:15378"/>
        <dbReference type="ChEBI" id="CHEBI:30616"/>
        <dbReference type="ChEBI" id="CHEBI:43474"/>
        <dbReference type="ChEBI" id="CHEBI:456216"/>
        <dbReference type="EC" id="5.6.2.3"/>
    </reaction>
</comment>